<evidence type="ECO:0000313" key="4">
    <source>
        <dbReference type="Proteomes" id="UP000704611"/>
    </source>
</evidence>
<sequence>MTNVEKFVRIVNLKIVGLGVLLLTSEVVFADVSVQLSSLLERHALANGVDITQLGDLNAANVTQAGEANYAVLIQQGVLNQIFLQQYGTDNQAQINQYGNNNHADILQHGESNLIQLEQWGNRSFAIEQIGDGAEISIIQY</sequence>
<comment type="similarity">
    <text evidence="1">Belongs to the CsgA/CsgB family.</text>
</comment>
<accession>A0ABS6MMW3</accession>
<comment type="caution">
    <text evidence="3">The sequence shown here is derived from an EMBL/GenBank/DDBJ whole genome shotgun (WGS) entry which is preliminary data.</text>
</comment>
<dbReference type="Proteomes" id="UP000704611">
    <property type="component" value="Unassembled WGS sequence"/>
</dbReference>
<keyword evidence="2" id="KW-0732">Signal</keyword>
<name>A0ABS6MMW3_9GAMM</name>
<keyword evidence="4" id="KW-1185">Reference proteome</keyword>
<reference evidence="3 4" key="1">
    <citation type="submission" date="2021-06" db="EMBL/GenBank/DDBJ databases">
        <title>Rheinheimera indica sp. nov., isolated from deep-sea sediment.</title>
        <authorList>
            <person name="Wang Z."/>
            <person name="Zhang X.-Y."/>
        </authorList>
    </citation>
    <scope>NUCLEOTIDE SEQUENCE [LARGE SCALE GENOMIC DNA]</scope>
    <source>
        <strain evidence="3 4">SM2107</strain>
    </source>
</reference>
<evidence type="ECO:0000256" key="2">
    <source>
        <dbReference type="ARBA" id="ARBA00022729"/>
    </source>
</evidence>
<gene>
    <name evidence="3" type="ORF">KQY15_12540</name>
</gene>
<dbReference type="InterPro" id="IPR009742">
    <property type="entry name" value="Curlin_rpt"/>
</dbReference>
<proteinExistence type="inferred from homology"/>
<protein>
    <submittedName>
        <fullName evidence="3">Curlin subunit CsgB</fullName>
    </submittedName>
</protein>
<dbReference type="EMBL" id="JAHRID010000005">
    <property type="protein sequence ID" value="MBV2129915.1"/>
    <property type="molecule type" value="Genomic_DNA"/>
</dbReference>
<organism evidence="3 4">
    <name type="scientific">Arsukibacterium indicum</name>
    <dbReference type="NCBI Taxonomy" id="2848612"/>
    <lineage>
        <taxon>Bacteria</taxon>
        <taxon>Pseudomonadati</taxon>
        <taxon>Pseudomonadota</taxon>
        <taxon>Gammaproteobacteria</taxon>
        <taxon>Chromatiales</taxon>
        <taxon>Chromatiaceae</taxon>
        <taxon>Arsukibacterium</taxon>
    </lineage>
</organism>
<evidence type="ECO:0000313" key="3">
    <source>
        <dbReference type="EMBL" id="MBV2129915.1"/>
    </source>
</evidence>
<dbReference type="Pfam" id="PF07012">
    <property type="entry name" value="Curlin_rpt"/>
    <property type="match status" value="1"/>
</dbReference>
<evidence type="ECO:0000256" key="1">
    <source>
        <dbReference type="ARBA" id="ARBA00009766"/>
    </source>
</evidence>